<dbReference type="OrthoDB" id="5831839at2759"/>
<sequence>MFQISSVPPKDDSSCQLPERVHMSREMSAALTLKEAIDELLERRNRKIQHECPSRLYFCSGNTSEGLREITVDEFTRARLWQYPARNSVLHFVLDIAGYLKGTD</sequence>
<evidence type="ECO:0000313" key="1">
    <source>
        <dbReference type="EMBL" id="ETN85349.1"/>
    </source>
</evidence>
<protein>
    <submittedName>
        <fullName evidence="1">Uncharacterized protein</fullName>
    </submittedName>
</protein>
<dbReference type="KEGG" id="nai:NECAME_06437"/>
<keyword evidence="2" id="KW-1185">Reference proteome</keyword>
<dbReference type="EMBL" id="KI657749">
    <property type="protein sequence ID" value="ETN85349.1"/>
    <property type="molecule type" value="Genomic_DNA"/>
</dbReference>
<accession>W2TUN4</accession>
<dbReference type="Proteomes" id="UP000053676">
    <property type="component" value="Unassembled WGS sequence"/>
</dbReference>
<dbReference type="AlphaFoldDB" id="W2TUN4"/>
<reference evidence="2" key="1">
    <citation type="journal article" date="2014" name="Nat. Genet.">
        <title>Genome of the human hookworm Necator americanus.</title>
        <authorList>
            <person name="Tang Y.T."/>
            <person name="Gao X."/>
            <person name="Rosa B.A."/>
            <person name="Abubucker S."/>
            <person name="Hallsworth-Pepin K."/>
            <person name="Martin J."/>
            <person name="Tyagi R."/>
            <person name="Heizer E."/>
            <person name="Zhang X."/>
            <person name="Bhonagiri-Palsikar V."/>
            <person name="Minx P."/>
            <person name="Warren W.C."/>
            <person name="Wang Q."/>
            <person name="Zhan B."/>
            <person name="Hotez P.J."/>
            <person name="Sternberg P.W."/>
            <person name="Dougall A."/>
            <person name="Gaze S.T."/>
            <person name="Mulvenna J."/>
            <person name="Sotillo J."/>
            <person name="Ranganathan S."/>
            <person name="Rabelo E.M."/>
            <person name="Wilson R.K."/>
            <person name="Felgner P.L."/>
            <person name="Bethony J."/>
            <person name="Hawdon J.M."/>
            <person name="Gasser R.B."/>
            <person name="Loukas A."/>
            <person name="Mitreva M."/>
        </authorList>
    </citation>
    <scope>NUCLEOTIDE SEQUENCE [LARGE SCALE GENOMIC DNA]</scope>
</reference>
<evidence type="ECO:0000313" key="2">
    <source>
        <dbReference type="Proteomes" id="UP000053676"/>
    </source>
</evidence>
<organism evidence="1 2">
    <name type="scientific">Necator americanus</name>
    <name type="common">Human hookworm</name>
    <dbReference type="NCBI Taxonomy" id="51031"/>
    <lineage>
        <taxon>Eukaryota</taxon>
        <taxon>Metazoa</taxon>
        <taxon>Ecdysozoa</taxon>
        <taxon>Nematoda</taxon>
        <taxon>Chromadorea</taxon>
        <taxon>Rhabditida</taxon>
        <taxon>Rhabditina</taxon>
        <taxon>Rhabditomorpha</taxon>
        <taxon>Strongyloidea</taxon>
        <taxon>Ancylostomatidae</taxon>
        <taxon>Bunostominae</taxon>
        <taxon>Necator</taxon>
    </lineage>
</organism>
<proteinExistence type="predicted"/>
<gene>
    <name evidence="1" type="ORF">NECAME_06437</name>
</gene>
<name>W2TUN4_NECAM</name>